<feature type="compositionally biased region" description="Basic and acidic residues" evidence="1">
    <location>
        <begin position="153"/>
        <end position="169"/>
    </location>
</feature>
<protein>
    <submittedName>
        <fullName evidence="3">Uncharacterized protein</fullName>
    </submittedName>
</protein>
<accession>A0A5N6RQH5</accession>
<feature type="transmembrane region" description="Helical" evidence="2">
    <location>
        <begin position="209"/>
        <end position="229"/>
    </location>
</feature>
<evidence type="ECO:0000256" key="2">
    <source>
        <dbReference type="SAM" id="Phobius"/>
    </source>
</evidence>
<proteinExistence type="predicted"/>
<dbReference type="AlphaFoldDB" id="A0A5N6RQH5"/>
<dbReference type="Proteomes" id="UP000327013">
    <property type="component" value="Chromosome 7"/>
</dbReference>
<dbReference type="EMBL" id="CM017327">
    <property type="protein sequence ID" value="KAE8100370.1"/>
    <property type="molecule type" value="Genomic_DNA"/>
</dbReference>
<keyword evidence="4" id="KW-1185">Reference proteome</keyword>
<evidence type="ECO:0000256" key="1">
    <source>
        <dbReference type="SAM" id="MobiDB-lite"/>
    </source>
</evidence>
<organism evidence="3 4">
    <name type="scientific">Carpinus fangiana</name>
    <dbReference type="NCBI Taxonomy" id="176857"/>
    <lineage>
        <taxon>Eukaryota</taxon>
        <taxon>Viridiplantae</taxon>
        <taxon>Streptophyta</taxon>
        <taxon>Embryophyta</taxon>
        <taxon>Tracheophyta</taxon>
        <taxon>Spermatophyta</taxon>
        <taxon>Magnoliopsida</taxon>
        <taxon>eudicotyledons</taxon>
        <taxon>Gunneridae</taxon>
        <taxon>Pentapetalae</taxon>
        <taxon>rosids</taxon>
        <taxon>fabids</taxon>
        <taxon>Fagales</taxon>
        <taxon>Betulaceae</taxon>
        <taxon>Carpinus</taxon>
    </lineage>
</organism>
<dbReference type="AntiFam" id="ANF00223">
    <property type="entry name" value="Shadow ORF (opposite guaB)"/>
</dbReference>
<dbReference type="AntiFam" id="ANF00141">
    <property type="entry name" value="Shadow ORF (opposite guaB)"/>
</dbReference>
<evidence type="ECO:0000313" key="3">
    <source>
        <dbReference type="EMBL" id="KAE8100370.1"/>
    </source>
</evidence>
<feature type="region of interest" description="Disordered" evidence="1">
    <location>
        <begin position="132"/>
        <end position="169"/>
    </location>
</feature>
<keyword evidence="2" id="KW-0812">Transmembrane</keyword>
<sequence>MFHGLFRNHAGMEEGFPVDHPVSSFPDPLGYHSKKLHIFSLQGLLHHKRRFYPPIFELCGLTRLLYPLEPIESGDVAEELRGHRAALGDEHIGAGLEVIERVDTVRRGGEDGDVAGLDEAGNRHLVDSREVGVDDTEATKGRHSGGHGALGDDVYRGGEDRREERNPTREACGEGDIVDGEVNVVREKDDVIIGVGVATIEELGGGELVLLHCCAALGFWVSFVGWLVGGKEKESY</sequence>
<name>A0A5N6RQH5_9ROSI</name>
<evidence type="ECO:0000313" key="4">
    <source>
        <dbReference type="Proteomes" id="UP000327013"/>
    </source>
</evidence>
<keyword evidence="2" id="KW-0472">Membrane</keyword>
<gene>
    <name evidence="3" type="ORF">FH972_018277</name>
</gene>
<reference evidence="3 4" key="1">
    <citation type="submission" date="2019-06" db="EMBL/GenBank/DDBJ databases">
        <title>A chromosomal-level reference genome of Carpinus fangiana (Coryloideae, Betulaceae).</title>
        <authorList>
            <person name="Yang X."/>
            <person name="Wang Z."/>
            <person name="Zhang L."/>
            <person name="Hao G."/>
            <person name="Liu J."/>
            <person name="Yang Y."/>
        </authorList>
    </citation>
    <scope>NUCLEOTIDE SEQUENCE [LARGE SCALE GENOMIC DNA]</scope>
    <source>
        <strain evidence="3">Cfa_2016G</strain>
        <tissue evidence="3">Leaf</tissue>
    </source>
</reference>
<keyword evidence="2" id="KW-1133">Transmembrane helix</keyword>